<dbReference type="PANTHER" id="PTHR33112">
    <property type="entry name" value="DOMAIN PROTEIN, PUTATIVE-RELATED"/>
    <property type="match status" value="1"/>
</dbReference>
<evidence type="ECO:0000313" key="2">
    <source>
        <dbReference type="EMBL" id="EKJ68634.1"/>
    </source>
</evidence>
<comment type="caution">
    <text evidence="2">The sequence shown here is derived from an EMBL/GenBank/DDBJ whole genome shotgun (WGS) entry which is preliminary data.</text>
</comment>
<reference evidence="2 3" key="1">
    <citation type="journal article" date="2012" name="PLoS Pathog.">
        <title>Comparative pathogenomics reveals horizontally acquired novel virulence genes in fungi infecting cereal hosts.</title>
        <authorList>
            <person name="Gardiner D.M."/>
            <person name="McDonald M.C."/>
            <person name="Covarelli L."/>
            <person name="Solomon P.S."/>
            <person name="Rusu A.G."/>
            <person name="Marshall M."/>
            <person name="Kazan K."/>
            <person name="Chakraborty S."/>
            <person name="McDonald B.A."/>
            <person name="Manners J.M."/>
        </authorList>
    </citation>
    <scope>NUCLEOTIDE SEQUENCE [LARGE SCALE GENOMIC DNA]</scope>
    <source>
        <strain evidence="2 3">CS3096</strain>
    </source>
</reference>
<dbReference type="Pfam" id="PF06985">
    <property type="entry name" value="HET"/>
    <property type="match status" value="1"/>
</dbReference>
<keyword evidence="3" id="KW-1185">Reference proteome</keyword>
<dbReference type="RefSeq" id="XP_009262587.1">
    <property type="nucleotide sequence ID" value="XM_009264312.1"/>
</dbReference>
<protein>
    <recommendedName>
        <fullName evidence="1">Heterokaryon incompatibility domain-containing protein</fullName>
    </recommendedName>
</protein>
<dbReference type="PANTHER" id="PTHR33112:SF12">
    <property type="entry name" value="HETEROKARYON INCOMPATIBILITY DOMAIN-CONTAINING PROTEIN"/>
    <property type="match status" value="1"/>
</dbReference>
<sequence>MDASLCIHLQSTVLPFFLISQRHYADLFLLDDPLGTLVSRRPILRDVQSPRVINAAKKRLYECRSLDKPTEGHEECRYSRDTVLPTRVLQVGVNEGVACPIQLHINDRDRCGSYLALSYCWGATDPTAKKNLVQLVKANQKKLKEEIRMEDLEQTIQDAVYITRQLGFNYLWVDRFCILQDDDEDKKREFSRMAITYKNAVVTLVAGTAKAASEGFLNIDPSRTKPFLPSRKFSISTDDGGKGVVYIPDKPYQPVHPIDTRGWTLQEFMLSSRMLIFSDHQLLWQCKQTDLQSVTGDDDGLEYQQGLESLPWAAFEDTAGPSFGAHDADKLYLWKTILRQYTERDLTDSGDRLPAITGIIAELQNVWKDTAIYGHWVEWFVQLLAWQKPEDDRTKERYLSRAPSWSWASINGRIHYDETIENEDAKMEIVTAAKATMSCRIVSGDTIDKHVRRTMDQYIDLDDAALKLETKGKVAHYLLLGTAKECDGFENAIALIAIETRHGVYRRVGLAVVADMSIWEDIKHQSIELEPKQK</sequence>
<dbReference type="KEGG" id="fpu:FPSE_11195"/>
<dbReference type="HOGENOM" id="CLU_002639_8_9_1"/>
<feature type="domain" description="Heterokaryon incompatibility" evidence="1">
    <location>
        <begin position="114"/>
        <end position="267"/>
    </location>
</feature>
<dbReference type="EMBL" id="AFNW01000406">
    <property type="protein sequence ID" value="EKJ68634.1"/>
    <property type="molecule type" value="Genomic_DNA"/>
</dbReference>
<name>K3V6B8_FUSPC</name>
<accession>K3V6B8</accession>
<dbReference type="OrthoDB" id="5125733at2759"/>
<dbReference type="InterPro" id="IPR010730">
    <property type="entry name" value="HET"/>
</dbReference>
<dbReference type="GeneID" id="20369812"/>
<evidence type="ECO:0000259" key="1">
    <source>
        <dbReference type="Pfam" id="PF06985"/>
    </source>
</evidence>
<proteinExistence type="predicted"/>
<gene>
    <name evidence="2" type="ORF">FPSE_11195</name>
</gene>
<dbReference type="Proteomes" id="UP000007978">
    <property type="component" value="Chromosome 1"/>
</dbReference>
<dbReference type="eggNOG" id="ENOG502R1M1">
    <property type="taxonomic scope" value="Eukaryota"/>
</dbReference>
<evidence type="ECO:0000313" key="3">
    <source>
        <dbReference type="Proteomes" id="UP000007978"/>
    </source>
</evidence>
<dbReference type="AlphaFoldDB" id="K3V6B8"/>
<organism evidence="2 3">
    <name type="scientific">Fusarium pseudograminearum (strain CS3096)</name>
    <name type="common">Wheat and barley crown-rot fungus</name>
    <dbReference type="NCBI Taxonomy" id="1028729"/>
    <lineage>
        <taxon>Eukaryota</taxon>
        <taxon>Fungi</taxon>
        <taxon>Dikarya</taxon>
        <taxon>Ascomycota</taxon>
        <taxon>Pezizomycotina</taxon>
        <taxon>Sordariomycetes</taxon>
        <taxon>Hypocreomycetidae</taxon>
        <taxon>Hypocreales</taxon>
        <taxon>Nectriaceae</taxon>
        <taxon>Fusarium</taxon>
    </lineage>
</organism>